<evidence type="ECO:0000256" key="3">
    <source>
        <dbReference type="ARBA" id="ARBA00022989"/>
    </source>
</evidence>
<dbReference type="EMBL" id="HBHZ01009036">
    <property type="protein sequence ID" value="CAE0193869.1"/>
    <property type="molecule type" value="Transcribed_RNA"/>
</dbReference>
<feature type="region of interest" description="Disordered" evidence="5">
    <location>
        <begin position="1"/>
        <end position="115"/>
    </location>
</feature>
<gene>
    <name evidence="7" type="ORF">CROS1456_LOCUS6960</name>
    <name evidence="8" type="ORF">HKI87_06g39990</name>
</gene>
<organism evidence="7">
    <name type="scientific">Chloropicon roscoffensis</name>
    <dbReference type="NCBI Taxonomy" id="1461544"/>
    <lineage>
        <taxon>Eukaryota</taxon>
        <taxon>Viridiplantae</taxon>
        <taxon>Chlorophyta</taxon>
        <taxon>Chloropicophyceae</taxon>
        <taxon>Chloropicales</taxon>
        <taxon>Chloropicaceae</taxon>
        <taxon>Chloropicon</taxon>
    </lineage>
</organism>
<dbReference type="EMBL" id="CP151506">
    <property type="protein sequence ID" value="WZN62462.1"/>
    <property type="molecule type" value="Genomic_DNA"/>
</dbReference>
<dbReference type="GO" id="GO:0046513">
    <property type="term" value="P:ceramide biosynthetic process"/>
    <property type="evidence" value="ECO:0007669"/>
    <property type="project" value="TreeGrafter"/>
</dbReference>
<evidence type="ECO:0000256" key="2">
    <source>
        <dbReference type="ARBA" id="ARBA00022692"/>
    </source>
</evidence>
<comment type="subcellular location">
    <subcellularLocation>
        <location evidence="1">Membrane</location>
        <topology evidence="1">Single-pass membrane protein</topology>
    </subcellularLocation>
</comment>
<dbReference type="GO" id="GO:0016020">
    <property type="term" value="C:membrane"/>
    <property type="evidence" value="ECO:0007669"/>
    <property type="project" value="UniProtKB-SubCell"/>
</dbReference>
<accession>A0A7S3FQR4</accession>
<evidence type="ECO:0000313" key="8">
    <source>
        <dbReference type="EMBL" id="WZN62462.1"/>
    </source>
</evidence>
<dbReference type="GO" id="GO:0050290">
    <property type="term" value="F:sphingomyelin phosphodiesterase D activity"/>
    <property type="evidence" value="ECO:0007669"/>
    <property type="project" value="InterPro"/>
</dbReference>
<dbReference type="Proteomes" id="UP001472866">
    <property type="component" value="Chromosome 06"/>
</dbReference>
<sequence length="1010" mass="106878">MFTPMVARTGSGGRGPVGTSYGGNASLGSPVGGPLNEAALGGSLTTSPGGPTRQQEGGRGTPRGGPLSGNGVGTEQKRSSSSSAQTKAKQIKSTNMRNSGSSGRSSGSGLGSGNAPLSIDDLRSVILSAGKFTSSSSSSSSLSPRPYAPYAPPRTTTTTTSSSSRRDTIARACSCVEQWLEQNGEDHRAFFDGVFRVLLQEVFGLGKPKEKSWLYAAGSRGGQDARALRGLLDPNGALLRAVCDADDRNLYPSGFVFPIETLPAVAGVARTQSLLRRGAACLAREIPHYRGRLHISSSEGGKEGGKTEVRLSLWEYFVSWLVFYAIQEPTSSSSSSSSSSLRGRGPPSPFANLNDLSQLSWNAFAGTAKELFTGAAASSSSSRKQATPVYRDLLKAFVRHYLDFAGHHGGGGGGHHLGPMSPSTPPHLGLSRGLGGLSSAARAGHLSLGSPGTPQGAASPGAHAAARASSSQARQHQGRRIGYQHKRQFMLDVMCEFWLSDANQDDGMGAMRTAAFVCPSADLVQSVTLVVAHMVDSAREEGGGGASASAPGHPRQEAATSTPAGVGLRSLSSPSPPHGRGQSSQGARAALWRLRRLTFRFLLRCFALWPAEASASIKPVVDLWAAYAAPWEGMGVGSEGRGKKVGGATKPIGSLLRRAASRTMAIGGSPRGSERDPPGGSDASSRPRGERWQDWKDHVAGAMPFYTTLVRYFVNLECARAAVKPESALTDLVLLLGSLQSRQGELGSFLRDAERELHMHAMGSLTGSRHFERLAAYRHDHHDLVKFALGGLPSSCLLEEASGANYDVLTDKDGPLAAQLQQCVDVLGVSKRTAGGSRLRDLANMAGELVGTEVKVARRQGGGASAQGRRDKAGNGKAGGAAQVYRSFTWHDVVAFRKRYKGDWMRRPVSSYEIAAMVALWVRVSEAANAALGLDGNPSPEWLQQRQNLVVAMLASLLSWCKHRGYRVNLRFLSGWFPTLAMALYIASVFLLGLGWWPLLVLFLCILSQS</sequence>
<feature type="region of interest" description="Disordered" evidence="5">
    <location>
        <begin position="665"/>
        <end position="691"/>
    </location>
</feature>
<evidence type="ECO:0000256" key="4">
    <source>
        <dbReference type="ARBA" id="ARBA00023136"/>
    </source>
</evidence>
<feature type="region of interest" description="Disordered" evidence="5">
    <location>
        <begin position="132"/>
        <end position="165"/>
    </location>
</feature>
<dbReference type="InterPro" id="IPR024129">
    <property type="entry name" value="Sphingomy_SMPD4"/>
</dbReference>
<keyword evidence="3 6" id="KW-1133">Transmembrane helix</keyword>
<evidence type="ECO:0000256" key="5">
    <source>
        <dbReference type="SAM" id="MobiDB-lite"/>
    </source>
</evidence>
<dbReference type="GO" id="GO:0046475">
    <property type="term" value="P:glycerophospholipid catabolic process"/>
    <property type="evidence" value="ECO:0007669"/>
    <property type="project" value="TreeGrafter"/>
</dbReference>
<evidence type="ECO:0000313" key="7">
    <source>
        <dbReference type="EMBL" id="CAE0193869.1"/>
    </source>
</evidence>
<reference evidence="8 9" key="2">
    <citation type="submission" date="2024-03" db="EMBL/GenBank/DDBJ databases">
        <title>Complete genome sequence of the green alga Chloropicon roscoffensis RCC1871.</title>
        <authorList>
            <person name="Lemieux C."/>
            <person name="Pombert J.-F."/>
            <person name="Otis C."/>
            <person name="Turmel M."/>
        </authorList>
    </citation>
    <scope>NUCLEOTIDE SEQUENCE [LARGE SCALE GENOMIC DNA]</scope>
    <source>
        <strain evidence="8 9">RCC1871</strain>
    </source>
</reference>
<feature type="region of interest" description="Disordered" evidence="5">
    <location>
        <begin position="540"/>
        <end position="585"/>
    </location>
</feature>
<feature type="compositionally biased region" description="Low complexity" evidence="5">
    <location>
        <begin position="40"/>
        <end position="52"/>
    </location>
</feature>
<evidence type="ECO:0008006" key="10">
    <source>
        <dbReference type="Google" id="ProtNLM"/>
    </source>
</evidence>
<evidence type="ECO:0000256" key="1">
    <source>
        <dbReference type="ARBA" id="ARBA00004167"/>
    </source>
</evidence>
<feature type="compositionally biased region" description="Low complexity" evidence="5">
    <location>
        <begin position="427"/>
        <end position="475"/>
    </location>
</feature>
<feature type="compositionally biased region" description="Low complexity" evidence="5">
    <location>
        <begin position="133"/>
        <end position="145"/>
    </location>
</feature>
<feature type="compositionally biased region" description="Polar residues" evidence="5">
    <location>
        <begin position="84"/>
        <end position="98"/>
    </location>
</feature>
<feature type="transmembrane region" description="Helical" evidence="6">
    <location>
        <begin position="982"/>
        <end position="1007"/>
    </location>
</feature>
<keyword evidence="2 6" id="KW-0812">Transmembrane</keyword>
<keyword evidence="4 6" id="KW-0472">Membrane</keyword>
<dbReference type="PANTHER" id="PTHR12988">
    <property type="entry name" value="SPHINGOMYELIN PHOSPHODIESTERASE 4"/>
    <property type="match status" value="1"/>
</dbReference>
<evidence type="ECO:0000256" key="6">
    <source>
        <dbReference type="SAM" id="Phobius"/>
    </source>
</evidence>
<dbReference type="PANTHER" id="PTHR12988:SF6">
    <property type="entry name" value="SPHINGOMYELIN PHOSPHODIESTERASE 4"/>
    <property type="match status" value="1"/>
</dbReference>
<dbReference type="GO" id="GO:0006685">
    <property type="term" value="P:sphingomyelin catabolic process"/>
    <property type="evidence" value="ECO:0007669"/>
    <property type="project" value="TreeGrafter"/>
</dbReference>
<feature type="region of interest" description="Disordered" evidence="5">
    <location>
        <begin position="411"/>
        <end position="480"/>
    </location>
</feature>
<protein>
    <recommendedName>
        <fullName evidence="10">Sphingomyelin phosphodiesterase 4</fullName>
    </recommendedName>
</protein>
<reference evidence="7" key="1">
    <citation type="submission" date="2021-01" db="EMBL/GenBank/DDBJ databases">
        <authorList>
            <person name="Corre E."/>
            <person name="Pelletier E."/>
            <person name="Niang G."/>
            <person name="Scheremetjew M."/>
            <person name="Finn R."/>
            <person name="Kale V."/>
            <person name="Holt S."/>
            <person name="Cochrane G."/>
            <person name="Meng A."/>
            <person name="Brown T."/>
            <person name="Cohen L."/>
        </authorList>
    </citation>
    <scope>NUCLEOTIDE SEQUENCE</scope>
    <source>
        <strain evidence="7">RCC1871</strain>
    </source>
</reference>
<name>A0A7S3FQR4_9CHLO</name>
<dbReference type="AlphaFoldDB" id="A0A7S3FQR4"/>
<feature type="compositionally biased region" description="Gly residues" evidence="5">
    <location>
        <begin position="57"/>
        <end position="72"/>
    </location>
</feature>
<evidence type="ECO:0000313" key="9">
    <source>
        <dbReference type="Proteomes" id="UP001472866"/>
    </source>
</evidence>
<proteinExistence type="predicted"/>
<feature type="compositionally biased region" description="Low complexity" evidence="5">
    <location>
        <begin position="153"/>
        <end position="163"/>
    </location>
</feature>
<keyword evidence="9" id="KW-1185">Reference proteome</keyword>